<evidence type="ECO:0000313" key="1">
    <source>
        <dbReference type="EMBL" id="KAE9535028.1"/>
    </source>
</evidence>
<dbReference type="EMBL" id="VYZN01000027">
    <property type="protein sequence ID" value="KAE9535028.1"/>
    <property type="molecule type" value="Genomic_DNA"/>
</dbReference>
<proteinExistence type="predicted"/>
<name>A0A6G0TLP4_APHGL</name>
<sequence length="228" mass="27079">MVNVMHYRSIIVCDRSNINCKLVDMYKKSHIVITCQFSIRDISKLWFFVIHVSCKKKLNSCVYEPLDFSRGINFYQLKMKNPKHLEFDYITSQSETISKSDMNRSFHQHASDDLKMLINWFENKHKNIIYNSTKTIVRSKEQKEKKVQVTETFKVHSFIVVELNILRVDHETLMIMHAVYYHVSNPPVVDCGLREMYTLCNRPLFIIIDNSFVHQIRESIKCYKPSSQ</sequence>
<reference evidence="1 2" key="1">
    <citation type="submission" date="2019-08" db="EMBL/GenBank/DDBJ databases">
        <title>The genome of the soybean aphid Biotype 1, its phylome, world population structure and adaptation to the North American continent.</title>
        <authorList>
            <person name="Giordano R."/>
            <person name="Donthu R.K."/>
            <person name="Hernandez A.G."/>
            <person name="Wright C.L."/>
            <person name="Zimin A.V."/>
        </authorList>
    </citation>
    <scope>NUCLEOTIDE SEQUENCE [LARGE SCALE GENOMIC DNA]</scope>
    <source>
        <tissue evidence="1">Whole aphids</tissue>
    </source>
</reference>
<accession>A0A6G0TLP4</accession>
<gene>
    <name evidence="1" type="ORF">AGLY_008320</name>
</gene>
<evidence type="ECO:0000313" key="2">
    <source>
        <dbReference type="Proteomes" id="UP000475862"/>
    </source>
</evidence>
<dbReference type="AlphaFoldDB" id="A0A6G0TLP4"/>
<protein>
    <submittedName>
        <fullName evidence="1">Uncharacterized protein</fullName>
    </submittedName>
</protein>
<keyword evidence="2" id="KW-1185">Reference proteome</keyword>
<dbReference type="Proteomes" id="UP000475862">
    <property type="component" value="Unassembled WGS sequence"/>
</dbReference>
<organism evidence="1 2">
    <name type="scientific">Aphis glycines</name>
    <name type="common">Soybean aphid</name>
    <dbReference type="NCBI Taxonomy" id="307491"/>
    <lineage>
        <taxon>Eukaryota</taxon>
        <taxon>Metazoa</taxon>
        <taxon>Ecdysozoa</taxon>
        <taxon>Arthropoda</taxon>
        <taxon>Hexapoda</taxon>
        <taxon>Insecta</taxon>
        <taxon>Pterygota</taxon>
        <taxon>Neoptera</taxon>
        <taxon>Paraneoptera</taxon>
        <taxon>Hemiptera</taxon>
        <taxon>Sternorrhyncha</taxon>
        <taxon>Aphidomorpha</taxon>
        <taxon>Aphidoidea</taxon>
        <taxon>Aphididae</taxon>
        <taxon>Aphidini</taxon>
        <taxon>Aphis</taxon>
        <taxon>Aphis</taxon>
    </lineage>
</organism>
<comment type="caution">
    <text evidence="1">The sequence shown here is derived from an EMBL/GenBank/DDBJ whole genome shotgun (WGS) entry which is preliminary data.</text>
</comment>